<evidence type="ECO:0000256" key="10">
    <source>
        <dbReference type="SAM" id="SignalP"/>
    </source>
</evidence>
<evidence type="ECO:0000256" key="8">
    <source>
        <dbReference type="ARBA" id="ARBA00022764"/>
    </source>
</evidence>
<dbReference type="GO" id="GO:0050626">
    <property type="term" value="F:trimethylamine-N-oxide reductase (cytochrome c) activity"/>
    <property type="evidence" value="ECO:0007669"/>
    <property type="project" value="UniProtKB-EC"/>
</dbReference>
<dbReference type="PANTHER" id="PTHR43742">
    <property type="entry name" value="TRIMETHYLAMINE-N-OXIDE REDUCTASE"/>
    <property type="match status" value="1"/>
</dbReference>
<dbReference type="Pfam" id="PF01568">
    <property type="entry name" value="Molydop_binding"/>
    <property type="match status" value="1"/>
</dbReference>
<dbReference type="Pfam" id="PF00384">
    <property type="entry name" value="Molybdopterin"/>
    <property type="match status" value="1"/>
</dbReference>
<dbReference type="Gene3D" id="3.40.228.10">
    <property type="entry name" value="Dimethylsulfoxide Reductase, domain 2"/>
    <property type="match status" value="1"/>
</dbReference>
<dbReference type="Gene3D" id="2.40.40.20">
    <property type="match status" value="1"/>
</dbReference>
<dbReference type="STRING" id="1203554.HMPREF1476_00353"/>
<dbReference type="GO" id="GO:0030288">
    <property type="term" value="C:outer membrane-bounded periplasmic space"/>
    <property type="evidence" value="ECO:0007669"/>
    <property type="project" value="TreeGrafter"/>
</dbReference>
<keyword evidence="7 10" id="KW-0732">Signal</keyword>
<dbReference type="InterPro" id="IPR009010">
    <property type="entry name" value="Asp_de-COase-like_dom_sf"/>
</dbReference>
<reference evidence="14 15" key="1">
    <citation type="submission" date="2013-04" db="EMBL/GenBank/DDBJ databases">
        <title>The Genome Sequence of Sutterella wadsworthensis HGA0223.</title>
        <authorList>
            <consortium name="The Broad Institute Genomics Platform"/>
            <person name="Earl A."/>
            <person name="Ward D."/>
            <person name="Feldgarden M."/>
            <person name="Gevers D."/>
            <person name="Schmidt T.M."/>
            <person name="Dover J."/>
            <person name="Dai D."/>
            <person name="Walker B."/>
            <person name="Young S."/>
            <person name="Zeng Q."/>
            <person name="Gargeya S."/>
            <person name="Fitzgerald M."/>
            <person name="Haas B."/>
            <person name="Abouelleil A."/>
            <person name="Allen A.W."/>
            <person name="Alvarado L."/>
            <person name="Arachchi H.M."/>
            <person name="Berlin A.M."/>
            <person name="Chapman S.B."/>
            <person name="Gainer-Dewar J."/>
            <person name="Goldberg J."/>
            <person name="Griggs A."/>
            <person name="Gujja S."/>
            <person name="Hansen M."/>
            <person name="Howarth C."/>
            <person name="Imamovic A."/>
            <person name="Ireland A."/>
            <person name="Larimer J."/>
            <person name="McCowan C."/>
            <person name="Murphy C."/>
            <person name="Pearson M."/>
            <person name="Poon T.W."/>
            <person name="Priest M."/>
            <person name="Roberts A."/>
            <person name="Saif S."/>
            <person name="Shea T."/>
            <person name="Sisk P."/>
            <person name="Sykes S."/>
            <person name="Wortman J."/>
            <person name="Nusbaum C."/>
            <person name="Birren B."/>
        </authorList>
    </citation>
    <scope>NUCLEOTIDE SEQUENCE [LARGE SCALE GENOMIC DNA]</scope>
    <source>
        <strain evidence="14 15">HGA0223</strain>
    </source>
</reference>
<dbReference type="EC" id="1.7.2.3" evidence="4"/>
<dbReference type="PROSITE" id="PS00490">
    <property type="entry name" value="MOLYBDOPTERIN_PROK_2"/>
    <property type="match status" value="1"/>
</dbReference>
<keyword evidence="15" id="KW-1185">Reference proteome</keyword>
<keyword evidence="9" id="KW-0560">Oxidoreductase</keyword>
<feature type="signal peptide" evidence="10">
    <location>
        <begin position="1"/>
        <end position="33"/>
    </location>
</feature>
<dbReference type="eggNOG" id="COG0243">
    <property type="taxonomic scope" value="Bacteria"/>
</dbReference>
<gene>
    <name evidence="14" type="ORF">HMPREF1476_00353</name>
</gene>
<keyword evidence="6" id="KW-0479">Metal-binding</keyword>
<dbReference type="PROSITE" id="PS51318">
    <property type="entry name" value="TAT"/>
    <property type="match status" value="1"/>
</dbReference>
<dbReference type="InterPro" id="IPR006657">
    <property type="entry name" value="MoPterin_dinucl-bd_dom"/>
</dbReference>
<dbReference type="GO" id="GO:0009055">
    <property type="term" value="F:electron transfer activity"/>
    <property type="evidence" value="ECO:0007669"/>
    <property type="project" value="TreeGrafter"/>
</dbReference>
<feature type="chain" id="PRO_5004517877" description="trimethylamine-N-oxide reductase" evidence="10">
    <location>
        <begin position="34"/>
        <end position="859"/>
    </location>
</feature>
<evidence type="ECO:0000256" key="5">
    <source>
        <dbReference type="ARBA" id="ARBA00022505"/>
    </source>
</evidence>
<evidence type="ECO:0000256" key="3">
    <source>
        <dbReference type="ARBA" id="ARBA00010312"/>
    </source>
</evidence>
<feature type="domain" description="Molybdopterin oxidoreductase" evidence="11">
    <location>
        <begin position="135"/>
        <end position="598"/>
    </location>
</feature>
<evidence type="ECO:0000259" key="13">
    <source>
        <dbReference type="Pfam" id="PF18364"/>
    </source>
</evidence>
<dbReference type="InterPro" id="IPR006311">
    <property type="entry name" value="TAT_signal"/>
</dbReference>
<protein>
    <recommendedName>
        <fullName evidence="4">trimethylamine-N-oxide reductase</fullName>
        <ecNumber evidence="4">1.7.2.3</ecNumber>
    </recommendedName>
</protein>
<sequence>MNRLNIALTRRGLLAAGAAGTAAAAGISSSASAQTASSATASAARKGFDAAAKNSAKFAPEPLPIQDAQGLKLTHTFSLGESTLSEYGFITAARWGVVRGHVKGGKIMDLTPFEHDYAPSMNLEGLRELPYTPSRIRYPMVREGYLKNGPASRDKRGEEKFVRVSWDTALDLVAKEMNRVYDNYGPSAVFGRSYGWMSTGKVNAAINLQQRLLNLRGGFIQCINSYSTAAISRILPYVVGTGDPRSTSWEMVLKHSERVILWGADPLVTNDIDWLTTLHNGAGYFRALKAKGTKTISINPIATDTAEYLGSEWIAPRPGTDCAMMLGMIHELVRTKKTDEAFLAKCTYGWPELRDYVMGKTDGIEKTPAWAAQECGVPAEKIVELVHDMQSHRTMIMMGWGIQRIQYGEQSHWMGFALAAALGQIGLPGGGIGTNYAYSNGGTPMAYGPFLGGISSSVKPVKASTLPWKGSKVIPVARFADCFVNPGKVIDFNGTKVTYPEVRLVMWAGGNPFAHQPDTMNLERAWKKPETVIVTDTVWTATARHADIVLPAATAFEHADITNIGTYSNDGIVAMQQAIEPQWESKSDYWIFSQLAERLGCQEAFTEGLDEMGWIRRLYGDAQKMGERIGVKLPNFEDFWKKGYVLFDVREKDRKFVAFEDFRKDPKAHSLDTESGLIQLYSPQIAGYKYADCLGHPSYFVPSEGVNTKTQDTPLALMACKSRYRMHSQLDGTTSHHFANIEDREPCWINPADAKTRGIESGDVVLVRNKRGALLAGAYVTDRVMPGVVVVHHGAWFAPMDVNGRRIDVHGNSNTLTMDVPTSSLACGNIASTALVEVEKWKGELPRVYVYDQPKRVLV</sequence>
<comment type="caution">
    <text evidence="14">The sequence shown here is derived from an EMBL/GenBank/DDBJ whole genome shotgun (WGS) entry which is preliminary data.</text>
</comment>
<dbReference type="PANTHER" id="PTHR43742:SF10">
    <property type="entry name" value="TRIMETHYLAMINE-N-OXIDE REDUCTASE 2"/>
    <property type="match status" value="1"/>
</dbReference>
<dbReference type="Gene3D" id="3.40.50.740">
    <property type="match status" value="1"/>
</dbReference>
<dbReference type="HOGENOM" id="CLU_000422_13_3_4"/>
<dbReference type="InterPro" id="IPR006656">
    <property type="entry name" value="Mopterin_OxRdtase"/>
</dbReference>
<accession>S3BIB2</accession>
<evidence type="ECO:0000256" key="4">
    <source>
        <dbReference type="ARBA" id="ARBA00011885"/>
    </source>
</evidence>
<feature type="domain" description="Molybdopterin oxidoreductase N-terminal" evidence="13">
    <location>
        <begin position="91"/>
        <end position="128"/>
    </location>
</feature>
<dbReference type="Proteomes" id="UP000014400">
    <property type="component" value="Unassembled WGS sequence"/>
</dbReference>
<evidence type="ECO:0000256" key="6">
    <source>
        <dbReference type="ARBA" id="ARBA00022723"/>
    </source>
</evidence>
<dbReference type="InterPro" id="IPR041460">
    <property type="entry name" value="Molybdopterin_N"/>
</dbReference>
<evidence type="ECO:0000256" key="1">
    <source>
        <dbReference type="ARBA" id="ARBA00001942"/>
    </source>
</evidence>
<dbReference type="GO" id="GO:0030151">
    <property type="term" value="F:molybdenum ion binding"/>
    <property type="evidence" value="ECO:0007669"/>
    <property type="project" value="TreeGrafter"/>
</dbReference>
<comment type="similarity">
    <text evidence="3">Belongs to the prokaryotic molybdopterin-containing oxidoreductase family.</text>
</comment>
<dbReference type="Pfam" id="PF18364">
    <property type="entry name" value="Molybdopterin_N"/>
    <property type="match status" value="1"/>
</dbReference>
<dbReference type="CDD" id="cd02777">
    <property type="entry name" value="MopB_CT_DMSOR-like"/>
    <property type="match status" value="1"/>
</dbReference>
<keyword evidence="5" id="KW-0500">Molybdenum</keyword>
<dbReference type="InterPro" id="IPR006655">
    <property type="entry name" value="Mopterin_OxRdtase_prok_CS"/>
</dbReference>
<name>S3BIB2_9BURK</name>
<comment type="subcellular location">
    <subcellularLocation>
        <location evidence="2">Periplasm</location>
    </subcellularLocation>
</comment>
<dbReference type="Gene3D" id="3.90.55.10">
    <property type="entry name" value="Dimethylsulfoxide Reductase, domain 3"/>
    <property type="match status" value="1"/>
</dbReference>
<organism evidence="14 15">
    <name type="scientific">Sutterella wadsworthensis HGA0223</name>
    <dbReference type="NCBI Taxonomy" id="1203554"/>
    <lineage>
        <taxon>Bacteria</taxon>
        <taxon>Pseudomonadati</taxon>
        <taxon>Pseudomonadota</taxon>
        <taxon>Betaproteobacteria</taxon>
        <taxon>Burkholderiales</taxon>
        <taxon>Sutterellaceae</taxon>
        <taxon>Sutterella</taxon>
    </lineage>
</organism>
<dbReference type="GO" id="GO:0043546">
    <property type="term" value="F:molybdopterin cofactor binding"/>
    <property type="evidence" value="ECO:0007669"/>
    <property type="project" value="InterPro"/>
</dbReference>
<feature type="domain" description="Molybdopterin dinucleotide-binding" evidence="12">
    <location>
        <begin position="715"/>
        <end position="828"/>
    </location>
</feature>
<dbReference type="EMBL" id="ATCF01000005">
    <property type="protein sequence ID" value="EPE01044.1"/>
    <property type="molecule type" value="Genomic_DNA"/>
</dbReference>
<dbReference type="AlphaFoldDB" id="S3BIB2"/>
<keyword evidence="8" id="KW-0574">Periplasm</keyword>
<evidence type="ECO:0000256" key="2">
    <source>
        <dbReference type="ARBA" id="ARBA00004418"/>
    </source>
</evidence>
<evidence type="ECO:0000313" key="14">
    <source>
        <dbReference type="EMBL" id="EPE01044.1"/>
    </source>
</evidence>
<evidence type="ECO:0000259" key="11">
    <source>
        <dbReference type="Pfam" id="PF00384"/>
    </source>
</evidence>
<dbReference type="PATRIC" id="fig|1203554.3.peg.330"/>
<evidence type="ECO:0000256" key="7">
    <source>
        <dbReference type="ARBA" id="ARBA00022729"/>
    </source>
</evidence>
<proteinExistence type="inferred from homology"/>
<dbReference type="GO" id="GO:0009061">
    <property type="term" value="P:anaerobic respiration"/>
    <property type="evidence" value="ECO:0007669"/>
    <property type="project" value="TreeGrafter"/>
</dbReference>
<dbReference type="SUPFAM" id="SSF53706">
    <property type="entry name" value="Formate dehydrogenase/DMSO reductase, domains 1-3"/>
    <property type="match status" value="1"/>
</dbReference>
<dbReference type="RefSeq" id="WP_016473763.1">
    <property type="nucleotide sequence ID" value="NZ_KE150480.1"/>
</dbReference>
<dbReference type="InterPro" id="IPR050612">
    <property type="entry name" value="Prok_Mopterin_Oxidored"/>
</dbReference>
<comment type="cofactor">
    <cofactor evidence="1">
        <name>Mo-bis(molybdopterin guanine dinucleotide)</name>
        <dbReference type="ChEBI" id="CHEBI:60539"/>
    </cofactor>
</comment>
<evidence type="ECO:0000256" key="9">
    <source>
        <dbReference type="ARBA" id="ARBA00023002"/>
    </source>
</evidence>
<evidence type="ECO:0000259" key="12">
    <source>
        <dbReference type="Pfam" id="PF01568"/>
    </source>
</evidence>
<dbReference type="SUPFAM" id="SSF50692">
    <property type="entry name" value="ADC-like"/>
    <property type="match status" value="1"/>
</dbReference>
<evidence type="ECO:0000313" key="15">
    <source>
        <dbReference type="Proteomes" id="UP000014400"/>
    </source>
</evidence>